<feature type="region of interest" description="Disordered" evidence="1">
    <location>
        <begin position="209"/>
        <end position="242"/>
    </location>
</feature>
<evidence type="ECO:0000313" key="3">
    <source>
        <dbReference type="Proteomes" id="UP000283841"/>
    </source>
</evidence>
<evidence type="ECO:0000313" key="2">
    <source>
        <dbReference type="EMBL" id="RWQ95220.1"/>
    </source>
</evidence>
<keyword evidence="3" id="KW-1185">Reference proteome</keyword>
<dbReference type="RefSeq" id="XP_028484865.1">
    <property type="nucleotide sequence ID" value="XM_028632309.1"/>
</dbReference>
<organism evidence="2 3">
    <name type="scientific">Byssochlamys spectabilis</name>
    <name type="common">Paecilomyces variotii</name>
    <dbReference type="NCBI Taxonomy" id="264951"/>
    <lineage>
        <taxon>Eukaryota</taxon>
        <taxon>Fungi</taxon>
        <taxon>Dikarya</taxon>
        <taxon>Ascomycota</taxon>
        <taxon>Pezizomycotina</taxon>
        <taxon>Eurotiomycetes</taxon>
        <taxon>Eurotiomycetidae</taxon>
        <taxon>Eurotiales</taxon>
        <taxon>Thermoascaceae</taxon>
        <taxon>Paecilomyces</taxon>
    </lineage>
</organism>
<dbReference type="AlphaFoldDB" id="A0A443HTV8"/>
<protein>
    <submittedName>
        <fullName evidence="2">Uncharacterized protein</fullName>
    </submittedName>
</protein>
<comment type="caution">
    <text evidence="2">The sequence shown here is derived from an EMBL/GenBank/DDBJ whole genome shotgun (WGS) entry which is preliminary data.</text>
</comment>
<dbReference type="VEuPathDB" id="FungiDB:C8Q69DRAFT_499008"/>
<reference evidence="2 3" key="1">
    <citation type="journal article" date="2018" name="Front. Microbiol.">
        <title>Genomic and genetic insights into a cosmopolitan fungus, Paecilomyces variotii (Eurotiales).</title>
        <authorList>
            <person name="Urquhart A.S."/>
            <person name="Mondo S.J."/>
            <person name="Makela M.R."/>
            <person name="Hane J.K."/>
            <person name="Wiebenga A."/>
            <person name="He G."/>
            <person name="Mihaltcheva S."/>
            <person name="Pangilinan J."/>
            <person name="Lipzen A."/>
            <person name="Barry K."/>
            <person name="de Vries R.P."/>
            <person name="Grigoriev I.V."/>
            <person name="Idnurm A."/>
        </authorList>
    </citation>
    <scope>NUCLEOTIDE SEQUENCE [LARGE SCALE GENOMIC DNA]</scope>
    <source>
        <strain evidence="2 3">CBS 101075</strain>
    </source>
</reference>
<sequence>MAISVTRKLQPDLTAEEDFPLPRSPEDWKLVLEKVKILYLRRQYKQCAARSNELLEKSRGTIHAVYKTYIHFYIAICYEELGRAAHNYSRNKLQFLNLALDNLTACSLSLPNVITVPDMEDSSPFAVEDYGTSPSDISTIESIWSSSMQYDREETPIESSILSEDDPFISPDSNLMKGLRPLKFKLSPRDMEMADLMPAPLRIRKRSPQISSAGDTTYDVEPLKGLSLPETPTKGRPLPPLPLKIEPARRVFPISLKKSLDTFSSEQPSPISPPRAEAISRYNDHIRSFSAQLNGTIADISRLIASVTEVQRLHQASKIKRSSSFWSFTPVGSPSLSPRQARGLEETKQQRIARLRSEGWTTVGLKSENCGWKGRDYYRDLCSEVLDELYELK</sequence>
<gene>
    <name evidence="2" type="ORF">C8Q69DRAFT_499008</name>
</gene>
<proteinExistence type="predicted"/>
<dbReference type="Proteomes" id="UP000283841">
    <property type="component" value="Unassembled WGS sequence"/>
</dbReference>
<dbReference type="EMBL" id="RCNU01000006">
    <property type="protein sequence ID" value="RWQ95220.1"/>
    <property type="molecule type" value="Genomic_DNA"/>
</dbReference>
<dbReference type="GeneID" id="39601586"/>
<accession>A0A443HTV8</accession>
<evidence type="ECO:0000256" key="1">
    <source>
        <dbReference type="SAM" id="MobiDB-lite"/>
    </source>
</evidence>
<name>A0A443HTV8_BYSSP</name>